<dbReference type="PANTHER" id="PTHR21661">
    <property type="entry name" value="EPOXIDE HYDROLASE 1-RELATED"/>
    <property type="match status" value="1"/>
</dbReference>
<name>A0A088B180_AGRME</name>
<evidence type="ECO:0000313" key="6">
    <source>
        <dbReference type="EMBL" id="AGI60154.1"/>
    </source>
</evidence>
<dbReference type="Gene3D" id="3.40.50.1820">
    <property type="entry name" value="alpha/beta hydrolase"/>
    <property type="match status" value="1"/>
</dbReference>
<proteinExistence type="inferred from homology"/>
<evidence type="ECO:0000256" key="1">
    <source>
        <dbReference type="ARBA" id="ARBA00010088"/>
    </source>
</evidence>
<dbReference type="PIRSF" id="PIRSF001112">
    <property type="entry name" value="Epoxide_hydrolase"/>
    <property type="match status" value="1"/>
</dbReference>
<comment type="similarity">
    <text evidence="1">Belongs to the peptidase S33 family.</text>
</comment>
<feature type="active site" description="Proton acceptor" evidence="4">
    <location>
        <position position="362"/>
    </location>
</feature>
<dbReference type="Pfam" id="PF06441">
    <property type="entry name" value="EHN"/>
    <property type="match status" value="1"/>
</dbReference>
<dbReference type="ESTHER" id="agrme-a0a088b180">
    <property type="family name" value="Epoxide_hydrolase"/>
</dbReference>
<sequence length="388" mass="42952">MTAVSPTPFEIAVPDEVLDDLYKRLANTRFPASIEGGGWSYGTDVGYLQRLVDYWRTDFNWREAERRLNDLPQYRARIQDVDLHFVHVPGKGPAPTPLLFVHGWPGSFSEVSKIIGPLTDPAAHGGDPENSFSVVAPSLPGFGFSSDIGRPGMNPGTMAEILAELMTDVLGYSEFVGQGGDWGSTVLTRLAHAHPDLVTGLHLNYSSVQPSMIDAAPLSAAEQQYLSANQEWSAREGAYNSLQSTKPQSLAVALNDSPAGLAAWLVEKYRSWSDCNGDVESSFSSDELLTQVMIYWVTQSIGSSSRLYAERAREGWTFPPGEIIDVPTAYARFPAEIRRPPAEWLERMFRLERFTDMPRGGHFAALEVPDLLVADLREFQNQLRGNEQ</sequence>
<evidence type="ECO:0000256" key="3">
    <source>
        <dbReference type="ARBA" id="ARBA00022801"/>
    </source>
</evidence>
<protein>
    <submittedName>
        <fullName evidence="6">Epoxide hydrolase</fullName>
    </submittedName>
</protein>
<feature type="domain" description="Epoxide hydrolase N-terminal" evidence="5">
    <location>
        <begin position="7"/>
        <end position="111"/>
    </location>
</feature>
<evidence type="ECO:0000256" key="2">
    <source>
        <dbReference type="ARBA" id="ARBA00022797"/>
    </source>
</evidence>
<dbReference type="InterPro" id="IPR016292">
    <property type="entry name" value="Epoxide_hydrolase"/>
</dbReference>
<evidence type="ECO:0000259" key="5">
    <source>
        <dbReference type="Pfam" id="PF06441"/>
    </source>
</evidence>
<dbReference type="GO" id="GO:0097176">
    <property type="term" value="P:epoxide metabolic process"/>
    <property type="evidence" value="ECO:0007669"/>
    <property type="project" value="TreeGrafter"/>
</dbReference>
<reference evidence="6" key="1">
    <citation type="journal article" date="2014" name="Process Biochem.">
        <title>A novel enantioselective epoxide hydrolase from Agromyces mediolanus ZJB120203: Cloning, characterization and application.</title>
        <authorList>
            <person name="Zheng Y."/>
            <person name="Xue F."/>
            <person name="Liu Z."/>
            <person name="Hu Z."/>
            <person name="Zhou S."/>
        </authorList>
    </citation>
    <scope>NUCLEOTIDE SEQUENCE</scope>
    <source>
        <strain evidence="6">ZJB120203</strain>
    </source>
</reference>
<feature type="active site" description="Nucleophile" evidence="4">
    <location>
        <position position="181"/>
    </location>
</feature>
<dbReference type="AlphaFoldDB" id="A0A088B180"/>
<dbReference type="PRINTS" id="PR00412">
    <property type="entry name" value="EPOXHYDRLASE"/>
</dbReference>
<dbReference type="SUPFAM" id="SSF53474">
    <property type="entry name" value="alpha/beta-Hydrolases"/>
    <property type="match status" value="1"/>
</dbReference>
<accession>A0A088B180</accession>
<dbReference type="PANTHER" id="PTHR21661:SF35">
    <property type="entry name" value="EPOXIDE HYDROLASE"/>
    <property type="match status" value="1"/>
</dbReference>
<dbReference type="InterPro" id="IPR010497">
    <property type="entry name" value="Epoxide_hydro_N"/>
</dbReference>
<organism evidence="6">
    <name type="scientific">Agromyces mediolanus</name>
    <name type="common">Corynebacterium mediolanum</name>
    <dbReference type="NCBI Taxonomy" id="41986"/>
    <lineage>
        <taxon>Bacteria</taxon>
        <taxon>Bacillati</taxon>
        <taxon>Actinomycetota</taxon>
        <taxon>Actinomycetes</taxon>
        <taxon>Micrococcales</taxon>
        <taxon>Microbacteriaceae</taxon>
        <taxon>Agromyces</taxon>
    </lineage>
</organism>
<keyword evidence="2" id="KW-0058">Aromatic hydrocarbons catabolism</keyword>
<dbReference type="EMBL" id="JX467176">
    <property type="protein sequence ID" value="AGI60154.1"/>
    <property type="molecule type" value="Genomic_DNA"/>
</dbReference>
<keyword evidence="3 6" id="KW-0378">Hydrolase</keyword>
<dbReference type="InterPro" id="IPR000639">
    <property type="entry name" value="Epox_hydrolase-like"/>
</dbReference>
<dbReference type="InterPro" id="IPR029058">
    <property type="entry name" value="AB_hydrolase_fold"/>
</dbReference>
<dbReference type="GO" id="GO:0004301">
    <property type="term" value="F:epoxide hydrolase activity"/>
    <property type="evidence" value="ECO:0007669"/>
    <property type="project" value="TreeGrafter"/>
</dbReference>
<evidence type="ECO:0000256" key="4">
    <source>
        <dbReference type="PIRSR" id="PIRSR001112-1"/>
    </source>
</evidence>
<feature type="active site" description="Proton donor" evidence="4">
    <location>
        <position position="308"/>
    </location>
</feature>